<sequence>MGRNGMNTESRRAVSQWFLMNGFVTASWVAHVPRQSAELGASPGALGLALLCMALGSVVGMAVAPRAIGRFGSGRVAWTAGGVYALLLPLPLLAGSVPALGLALLCFGAVHGLMDVTMNAAAAAGEKALGRPVMAGFHGWFSIGMVVGVGGGVAALAAGLSPLGHAAVAIGLAAALLLSGRPVRGFVPPLVESRTARKTGIDRRVVALAGLAFACLFLEGAMADWAGLLAVTFGAGPAVAPLAYGSFTAAWAGGRFLGDRLTTVAGDVAVVRAGGLLAAAGIAIALLGGTPGWVAAGCGVIGLGLANAVPVLFRAAAMGDTSGRGLALVTGVGYFGFLVGPPLVGFTAEAVGLPRAMLLVVAGGLVLAAGAFTLRPRRIGREVEGTPPDLNEARTSSPYEEVGNHERRQNAGTG</sequence>
<dbReference type="InterPro" id="IPR036259">
    <property type="entry name" value="MFS_trans_sf"/>
</dbReference>
<evidence type="ECO:0000256" key="6">
    <source>
        <dbReference type="SAM" id="Phobius"/>
    </source>
</evidence>
<feature type="compositionally biased region" description="Basic and acidic residues" evidence="5">
    <location>
        <begin position="402"/>
        <end position="414"/>
    </location>
</feature>
<dbReference type="SUPFAM" id="SSF103473">
    <property type="entry name" value="MFS general substrate transporter"/>
    <property type="match status" value="1"/>
</dbReference>
<dbReference type="EMBL" id="CP042425">
    <property type="protein sequence ID" value="QEL17973.1"/>
    <property type="molecule type" value="Genomic_DNA"/>
</dbReference>
<feature type="transmembrane region" description="Helical" evidence="6">
    <location>
        <begin position="293"/>
        <end position="313"/>
    </location>
</feature>
<feature type="transmembrane region" description="Helical" evidence="6">
    <location>
        <begin position="204"/>
        <end position="222"/>
    </location>
</feature>
<name>A0A5C1AI90_9BACT</name>
<keyword evidence="3 6" id="KW-1133">Transmembrane helix</keyword>
<evidence type="ECO:0000313" key="8">
    <source>
        <dbReference type="Proteomes" id="UP000324974"/>
    </source>
</evidence>
<feature type="transmembrane region" description="Helical" evidence="6">
    <location>
        <begin position="325"/>
        <end position="344"/>
    </location>
</feature>
<keyword evidence="2 6" id="KW-0812">Transmembrane</keyword>
<accession>A0A5C1AI90</accession>
<evidence type="ECO:0000256" key="3">
    <source>
        <dbReference type="ARBA" id="ARBA00022989"/>
    </source>
</evidence>
<proteinExistence type="predicted"/>
<keyword evidence="4 6" id="KW-0472">Membrane</keyword>
<dbReference type="PANTHER" id="PTHR23514:SF13">
    <property type="entry name" value="INNER MEMBRANE PROTEIN YBJJ"/>
    <property type="match status" value="1"/>
</dbReference>
<evidence type="ECO:0000256" key="4">
    <source>
        <dbReference type="ARBA" id="ARBA00023136"/>
    </source>
</evidence>
<feature type="transmembrane region" description="Helical" evidence="6">
    <location>
        <begin position="137"/>
        <end position="157"/>
    </location>
</feature>
<feature type="transmembrane region" description="Helical" evidence="6">
    <location>
        <begin position="228"/>
        <end position="252"/>
    </location>
</feature>
<dbReference type="KEGG" id="lrs:PX52LOC_04987"/>
<feature type="transmembrane region" description="Helical" evidence="6">
    <location>
        <begin position="163"/>
        <end position="183"/>
    </location>
</feature>
<dbReference type="PANTHER" id="PTHR23514">
    <property type="entry name" value="BYPASS OF STOP CODON PROTEIN 6"/>
    <property type="match status" value="1"/>
</dbReference>
<feature type="transmembrane region" description="Helical" evidence="6">
    <location>
        <begin position="356"/>
        <end position="374"/>
    </location>
</feature>
<reference evidence="8" key="1">
    <citation type="submission" date="2019-08" db="EMBL/GenBank/DDBJ databases">
        <title>Limnoglobus roseus gen. nov., sp. nov., a novel freshwater planctomycete with a giant genome from the family Gemmataceae.</title>
        <authorList>
            <person name="Kulichevskaya I.S."/>
            <person name="Naumoff D.G."/>
            <person name="Miroshnikov K."/>
            <person name="Ivanova A."/>
            <person name="Philippov D.A."/>
            <person name="Hakobyan A."/>
            <person name="Rijpstra I.C."/>
            <person name="Sinninghe Damste J.S."/>
            <person name="Liesack W."/>
            <person name="Dedysh S.N."/>
        </authorList>
    </citation>
    <scope>NUCLEOTIDE SEQUENCE [LARGE SCALE GENOMIC DNA]</scope>
    <source>
        <strain evidence="8">PX52</strain>
    </source>
</reference>
<dbReference type="Gene3D" id="1.20.1250.20">
    <property type="entry name" value="MFS general substrate transporter like domains"/>
    <property type="match status" value="1"/>
</dbReference>
<feature type="transmembrane region" description="Helical" evidence="6">
    <location>
        <begin position="44"/>
        <end position="64"/>
    </location>
</feature>
<feature type="transmembrane region" description="Helical" evidence="6">
    <location>
        <begin position="100"/>
        <end position="125"/>
    </location>
</feature>
<dbReference type="AlphaFoldDB" id="A0A5C1AI90"/>
<dbReference type="GO" id="GO:0016020">
    <property type="term" value="C:membrane"/>
    <property type="evidence" value="ECO:0007669"/>
    <property type="project" value="UniProtKB-SubCell"/>
</dbReference>
<keyword evidence="8" id="KW-1185">Reference proteome</keyword>
<feature type="transmembrane region" description="Helical" evidence="6">
    <location>
        <begin position="264"/>
        <end position="287"/>
    </location>
</feature>
<dbReference type="InterPro" id="IPR051788">
    <property type="entry name" value="MFS_Transporter"/>
</dbReference>
<gene>
    <name evidence="7" type="primary">ybjJ</name>
    <name evidence="7" type="ORF">PX52LOC_04987</name>
</gene>
<organism evidence="7 8">
    <name type="scientific">Limnoglobus roseus</name>
    <dbReference type="NCBI Taxonomy" id="2598579"/>
    <lineage>
        <taxon>Bacteria</taxon>
        <taxon>Pseudomonadati</taxon>
        <taxon>Planctomycetota</taxon>
        <taxon>Planctomycetia</taxon>
        <taxon>Gemmatales</taxon>
        <taxon>Gemmataceae</taxon>
        <taxon>Limnoglobus</taxon>
    </lineage>
</organism>
<dbReference type="CDD" id="cd17393">
    <property type="entry name" value="MFS_MosC_like"/>
    <property type="match status" value="1"/>
</dbReference>
<evidence type="ECO:0000256" key="5">
    <source>
        <dbReference type="SAM" id="MobiDB-lite"/>
    </source>
</evidence>
<feature type="transmembrane region" description="Helical" evidence="6">
    <location>
        <begin position="12"/>
        <end position="32"/>
    </location>
</feature>
<feature type="transmembrane region" description="Helical" evidence="6">
    <location>
        <begin position="76"/>
        <end position="94"/>
    </location>
</feature>
<evidence type="ECO:0000256" key="1">
    <source>
        <dbReference type="ARBA" id="ARBA00004141"/>
    </source>
</evidence>
<dbReference type="Proteomes" id="UP000324974">
    <property type="component" value="Chromosome"/>
</dbReference>
<feature type="region of interest" description="Disordered" evidence="5">
    <location>
        <begin position="381"/>
        <end position="414"/>
    </location>
</feature>
<protein>
    <submittedName>
        <fullName evidence="7">Inner membrane protein YbjJ</fullName>
    </submittedName>
</protein>
<evidence type="ECO:0000256" key="2">
    <source>
        <dbReference type="ARBA" id="ARBA00022692"/>
    </source>
</evidence>
<comment type="subcellular location">
    <subcellularLocation>
        <location evidence="1">Membrane</location>
        <topology evidence="1">Multi-pass membrane protein</topology>
    </subcellularLocation>
</comment>
<evidence type="ECO:0000313" key="7">
    <source>
        <dbReference type="EMBL" id="QEL17973.1"/>
    </source>
</evidence>